<gene>
    <name evidence="7" type="ORF">Cni_G19626</name>
</gene>
<proteinExistence type="predicted"/>
<keyword evidence="4" id="KW-0804">Transcription</keyword>
<accession>A0AAQ3KNH3</accession>
<dbReference type="PANTHER" id="PTHR31221">
    <property type="entry name" value="WRKY TRANSCRIPTION FACTOR PROTEIN 1-RELATED"/>
    <property type="match status" value="1"/>
</dbReference>
<dbReference type="SMART" id="SM00774">
    <property type="entry name" value="WRKY"/>
    <property type="match status" value="1"/>
</dbReference>
<evidence type="ECO:0000256" key="4">
    <source>
        <dbReference type="ARBA" id="ARBA00023163"/>
    </source>
</evidence>
<evidence type="ECO:0000256" key="1">
    <source>
        <dbReference type="ARBA" id="ARBA00004123"/>
    </source>
</evidence>
<dbReference type="EMBL" id="CP136895">
    <property type="protein sequence ID" value="WOL10867.1"/>
    <property type="molecule type" value="Genomic_DNA"/>
</dbReference>
<dbReference type="Proteomes" id="UP001327560">
    <property type="component" value="Chromosome 6"/>
</dbReference>
<dbReference type="InterPro" id="IPR036576">
    <property type="entry name" value="WRKY_dom_sf"/>
</dbReference>
<protein>
    <recommendedName>
        <fullName evidence="6">WRKY domain-containing protein</fullName>
    </recommendedName>
</protein>
<dbReference type="GO" id="GO:0005634">
    <property type="term" value="C:nucleus"/>
    <property type="evidence" value="ECO:0007669"/>
    <property type="project" value="UniProtKB-SubCell"/>
</dbReference>
<dbReference type="GO" id="GO:0003700">
    <property type="term" value="F:DNA-binding transcription factor activity"/>
    <property type="evidence" value="ECO:0007669"/>
    <property type="project" value="InterPro"/>
</dbReference>
<dbReference type="Pfam" id="PF03106">
    <property type="entry name" value="WRKY"/>
    <property type="match status" value="1"/>
</dbReference>
<keyword evidence="2" id="KW-0805">Transcription regulation</keyword>
<evidence type="ECO:0000256" key="3">
    <source>
        <dbReference type="ARBA" id="ARBA00023125"/>
    </source>
</evidence>
<feature type="domain" description="WRKY" evidence="6">
    <location>
        <begin position="117"/>
        <end position="182"/>
    </location>
</feature>
<keyword evidence="8" id="KW-1185">Reference proteome</keyword>
<dbReference type="Gene3D" id="2.20.25.80">
    <property type="entry name" value="WRKY domain"/>
    <property type="match status" value="1"/>
</dbReference>
<dbReference type="InterPro" id="IPR003657">
    <property type="entry name" value="WRKY_dom"/>
</dbReference>
<dbReference type="FunFam" id="2.20.25.80:FF:000003">
    <property type="entry name" value="WRKY transcription factor 57"/>
    <property type="match status" value="1"/>
</dbReference>
<dbReference type="PROSITE" id="PS50811">
    <property type="entry name" value="WRKY"/>
    <property type="match status" value="1"/>
</dbReference>
<name>A0AAQ3KNH3_9LILI</name>
<dbReference type="PANTHER" id="PTHR31221:SF377">
    <property type="entry name" value="WRKY TRANSCRIPTION FACTOR 51-RELATED"/>
    <property type="match status" value="1"/>
</dbReference>
<evidence type="ECO:0000256" key="2">
    <source>
        <dbReference type="ARBA" id="ARBA00023015"/>
    </source>
</evidence>
<organism evidence="7 8">
    <name type="scientific">Canna indica</name>
    <name type="common">Indian-shot</name>
    <dbReference type="NCBI Taxonomy" id="4628"/>
    <lineage>
        <taxon>Eukaryota</taxon>
        <taxon>Viridiplantae</taxon>
        <taxon>Streptophyta</taxon>
        <taxon>Embryophyta</taxon>
        <taxon>Tracheophyta</taxon>
        <taxon>Spermatophyta</taxon>
        <taxon>Magnoliopsida</taxon>
        <taxon>Liliopsida</taxon>
        <taxon>Zingiberales</taxon>
        <taxon>Cannaceae</taxon>
        <taxon>Canna</taxon>
    </lineage>
</organism>
<dbReference type="AlphaFoldDB" id="A0AAQ3KNH3"/>
<reference evidence="7 8" key="1">
    <citation type="submission" date="2023-10" db="EMBL/GenBank/DDBJ databases">
        <title>Chromosome-scale genome assembly provides insights into flower coloration mechanisms of Canna indica.</title>
        <authorList>
            <person name="Li C."/>
        </authorList>
    </citation>
    <scope>NUCLEOTIDE SEQUENCE [LARGE SCALE GENOMIC DNA]</scope>
    <source>
        <tissue evidence="7">Flower</tissue>
    </source>
</reference>
<dbReference type="SUPFAM" id="SSF118290">
    <property type="entry name" value="WRKY DNA-binding domain"/>
    <property type="match status" value="1"/>
</dbReference>
<keyword evidence="5" id="KW-0539">Nucleus</keyword>
<keyword evidence="3" id="KW-0238">DNA-binding</keyword>
<dbReference type="GO" id="GO:0043565">
    <property type="term" value="F:sequence-specific DNA binding"/>
    <property type="evidence" value="ECO:0007669"/>
    <property type="project" value="InterPro"/>
</dbReference>
<sequence>MKILPVEVKCEVSLLTMLSSSSLPSSSSSSSVAADDQLGTVLFEVDDYLALTDEVREEEASLCPIEQNSLALPNNEYRPANRDEITNCDKRVQKTAGRRSSLRSTSSSVKFAFITKSELEVLADGYKWRKYGKKAVKSSPNPRNYYRCISEGCNVKKRVERHREDPSFVITTYEGVHNHHAPFPAVTTTQQRAIKTTAISLMASPAT</sequence>
<evidence type="ECO:0000313" key="8">
    <source>
        <dbReference type="Proteomes" id="UP001327560"/>
    </source>
</evidence>
<comment type="subcellular location">
    <subcellularLocation>
        <location evidence="1">Nucleus</location>
    </subcellularLocation>
</comment>
<evidence type="ECO:0000313" key="7">
    <source>
        <dbReference type="EMBL" id="WOL10867.1"/>
    </source>
</evidence>
<evidence type="ECO:0000256" key="5">
    <source>
        <dbReference type="ARBA" id="ARBA00023242"/>
    </source>
</evidence>
<evidence type="ECO:0000259" key="6">
    <source>
        <dbReference type="PROSITE" id="PS50811"/>
    </source>
</evidence>
<dbReference type="InterPro" id="IPR044810">
    <property type="entry name" value="WRKY_plant"/>
</dbReference>